<dbReference type="KEGG" id="mmag:MMAD_31250"/>
<evidence type="ECO:0000313" key="7">
    <source>
        <dbReference type="Proteomes" id="UP000466517"/>
    </source>
</evidence>
<dbReference type="InterPro" id="IPR005561">
    <property type="entry name" value="ANTAR"/>
</dbReference>
<feature type="domain" description="ANTAR" evidence="5">
    <location>
        <begin position="192"/>
        <end position="253"/>
    </location>
</feature>
<dbReference type="EMBL" id="AP022610">
    <property type="protein sequence ID" value="BBZ28830.1"/>
    <property type="molecule type" value="Genomic_DNA"/>
</dbReference>
<dbReference type="SUPFAM" id="SSF52172">
    <property type="entry name" value="CheY-like"/>
    <property type="match status" value="1"/>
</dbReference>
<evidence type="ECO:0000256" key="2">
    <source>
        <dbReference type="ARBA" id="ARBA00022777"/>
    </source>
</evidence>
<evidence type="ECO:0000256" key="1">
    <source>
        <dbReference type="ARBA" id="ARBA00022679"/>
    </source>
</evidence>
<sequence length="261" mass="27666">MDHVSLTTPEPSERPVDGTAIRPAVDGVADGLADLDEVTWSSLEQLGRVLQVQEAGLHATLVAVLTAAVELIDGAQAAGLNLYEKGRFAPQVVLGTAPPLLDELQQRTGVGPCIEASREQCTIAITDTRRDERWPAFTAQAVQLGVLSMLCVPLWVDERRLGSLSLYASTAEAFSATATRLAGLYATHAALALADAQRTDQLHRVVANRDVIGQAKGILMATRGLRADDAFAVLVRTSQQLNRKVVEVAEVLAATGALPTG</sequence>
<keyword evidence="4" id="KW-0804">Transcription</keyword>
<dbReference type="Gene3D" id="3.30.450.40">
    <property type="match status" value="1"/>
</dbReference>
<name>A0A7I7XI17_9MYCO</name>
<evidence type="ECO:0000256" key="4">
    <source>
        <dbReference type="ARBA" id="ARBA00023163"/>
    </source>
</evidence>
<dbReference type="AlphaFoldDB" id="A0A7I7XI17"/>
<dbReference type="GO" id="GO:0016301">
    <property type="term" value="F:kinase activity"/>
    <property type="evidence" value="ECO:0007669"/>
    <property type="project" value="UniProtKB-KW"/>
</dbReference>
<evidence type="ECO:0000259" key="5">
    <source>
        <dbReference type="PROSITE" id="PS50921"/>
    </source>
</evidence>
<keyword evidence="1" id="KW-0808">Transferase</keyword>
<dbReference type="Pfam" id="PF13185">
    <property type="entry name" value="GAF_2"/>
    <property type="match status" value="1"/>
</dbReference>
<proteinExistence type="predicted"/>
<organism evidence="6 7">
    <name type="scientific">Mycolicibacterium madagascariense</name>
    <dbReference type="NCBI Taxonomy" id="212765"/>
    <lineage>
        <taxon>Bacteria</taxon>
        <taxon>Bacillati</taxon>
        <taxon>Actinomycetota</taxon>
        <taxon>Actinomycetes</taxon>
        <taxon>Mycobacteriales</taxon>
        <taxon>Mycobacteriaceae</taxon>
        <taxon>Mycolicibacterium</taxon>
    </lineage>
</organism>
<dbReference type="Pfam" id="PF03861">
    <property type="entry name" value="ANTAR"/>
    <property type="match status" value="1"/>
</dbReference>
<reference evidence="6 7" key="1">
    <citation type="journal article" date="2019" name="Emerg. Microbes Infect.">
        <title>Comprehensive subspecies identification of 175 nontuberculous mycobacteria species based on 7547 genomic profiles.</title>
        <authorList>
            <person name="Matsumoto Y."/>
            <person name="Kinjo T."/>
            <person name="Motooka D."/>
            <person name="Nabeya D."/>
            <person name="Jung N."/>
            <person name="Uechi K."/>
            <person name="Horii T."/>
            <person name="Iida T."/>
            <person name="Fujita J."/>
            <person name="Nakamura S."/>
        </authorList>
    </citation>
    <scope>NUCLEOTIDE SEQUENCE [LARGE SCALE GENOMIC DNA]</scope>
    <source>
        <strain evidence="6 7">JCM 13574</strain>
    </source>
</reference>
<protein>
    <recommendedName>
        <fullName evidence="5">ANTAR domain-containing protein</fullName>
    </recommendedName>
</protein>
<dbReference type="Proteomes" id="UP000466517">
    <property type="component" value="Chromosome"/>
</dbReference>
<dbReference type="PROSITE" id="PS50921">
    <property type="entry name" value="ANTAR"/>
    <property type="match status" value="1"/>
</dbReference>
<dbReference type="InterPro" id="IPR036388">
    <property type="entry name" value="WH-like_DNA-bd_sf"/>
</dbReference>
<keyword evidence="2" id="KW-0418">Kinase</keyword>
<keyword evidence="7" id="KW-1185">Reference proteome</keyword>
<dbReference type="InterPro" id="IPR011006">
    <property type="entry name" value="CheY-like_superfamily"/>
</dbReference>
<dbReference type="SMART" id="SM01012">
    <property type="entry name" value="ANTAR"/>
    <property type="match status" value="1"/>
</dbReference>
<dbReference type="SMART" id="SM00065">
    <property type="entry name" value="GAF"/>
    <property type="match status" value="1"/>
</dbReference>
<accession>A0A7I7XI17</accession>
<dbReference type="InterPro" id="IPR029016">
    <property type="entry name" value="GAF-like_dom_sf"/>
</dbReference>
<dbReference type="SUPFAM" id="SSF55781">
    <property type="entry name" value="GAF domain-like"/>
    <property type="match status" value="1"/>
</dbReference>
<keyword evidence="3" id="KW-0805">Transcription regulation</keyword>
<gene>
    <name evidence="6" type="ORF">MMAD_31250</name>
</gene>
<evidence type="ECO:0000256" key="3">
    <source>
        <dbReference type="ARBA" id="ARBA00023015"/>
    </source>
</evidence>
<evidence type="ECO:0000313" key="6">
    <source>
        <dbReference type="EMBL" id="BBZ28830.1"/>
    </source>
</evidence>
<dbReference type="InterPro" id="IPR003018">
    <property type="entry name" value="GAF"/>
</dbReference>
<dbReference type="Gene3D" id="1.10.10.10">
    <property type="entry name" value="Winged helix-like DNA-binding domain superfamily/Winged helix DNA-binding domain"/>
    <property type="match status" value="1"/>
</dbReference>
<dbReference type="GO" id="GO:0003723">
    <property type="term" value="F:RNA binding"/>
    <property type="evidence" value="ECO:0007669"/>
    <property type="project" value="InterPro"/>
</dbReference>